<dbReference type="STRING" id="498211.CJA_3445"/>
<dbReference type="OrthoDB" id="9816424at2"/>
<dbReference type="GO" id="GO:0000271">
    <property type="term" value="P:polysaccharide biosynthetic process"/>
    <property type="evidence" value="ECO:0007669"/>
    <property type="project" value="InterPro"/>
</dbReference>
<dbReference type="AlphaFoldDB" id="B3PFZ1"/>
<sequence length="872" mass="98899">MRVLFYVEPHPIRNSEIHFNDVVRKFLPLLDAGPKMDMRLFANNKTLEAVGAATLEPYTKRLIRSTLEEETLFKSYLLDWGSEGVPIWLDLMAGRGDVSEDYLNILRRIWRTFPFEVIVHWGENGAITRFTEERPVTRIAMELGCTRSPFFESVVMDPFGTNGSAVTPRLSVADLRDIVGGQQMSRHQAIMAYSQNLETLTYEHQFLPLPGDLASEALKAKRLAFLPLQLYDDANLLRFSPYNKVSDVVLDVISKLAEQGYTTIIKPHPASRHRQNAHMANFIARSELQQWADKVIWCDRTDVTYNNSQLINLCDFVITVNSSVGFEALYYDKPVVVLGDAVYKPRDLFPSLEQILEGNFDYDTYLQGAGYLRQFFLGGYLQSDKIRSDASMFAERLGLIDYLCKLRPTDPIHFARGFYAASAPAQQSSARSAMFYGLSTPGQNEFAIPGQAQRKNRSQTAITSAYLPIARRLLSYTRIQELDEVLEWLDLTWRSEKGLTEIIMEGGLVDDTYYLKTYADVREANIDPIFHFVHYGLQEGRSPRASISGAKAEETLTLLKEAITAAIVQPVIPLYPLSPEEAVRRDSQFAEIRAALEHSQKRIAVVAHLYYRDLVPEILSALETIPEAFDLIVTLPDWGTRHIEQMVREAYPEAVFYRAVNRGRDIGPFVDLLPLITEKNYDALLKIQTKRGYYRSGRLLPQFGQLWRSETFRALLGNKSRVTDILEALRTDPSLNMVGPSPYFLSLTKYPYHDQGDLAQTILNNPTGNGFFAGTMFWVRPSCLRPLTEPEHLSITAFEPESGANDGATAHLIERLFSQVAFANDGKIAGVPSDPELPLEFDLAPCRMEIHDYFKKRIEEQSENSQKGALAW</sequence>
<dbReference type="HOGENOM" id="CLU_329206_0_0_6"/>
<dbReference type="InterPro" id="IPR007739">
    <property type="entry name" value="RgpF"/>
</dbReference>
<dbReference type="Pfam" id="PF05045">
    <property type="entry name" value="RgpF"/>
    <property type="match status" value="1"/>
</dbReference>
<dbReference type="eggNOG" id="COG3754">
    <property type="taxonomic scope" value="Bacteria"/>
</dbReference>
<dbReference type="Gene3D" id="3.40.50.12580">
    <property type="match status" value="1"/>
</dbReference>
<evidence type="ECO:0000313" key="2">
    <source>
        <dbReference type="Proteomes" id="UP000001036"/>
    </source>
</evidence>
<keyword evidence="2" id="KW-1185">Reference proteome</keyword>
<dbReference type="SUPFAM" id="SSF53756">
    <property type="entry name" value="UDP-Glycosyltransferase/glycogen phosphorylase"/>
    <property type="match status" value="1"/>
</dbReference>
<gene>
    <name evidence="1" type="ordered locus">CJA_3445</name>
</gene>
<evidence type="ECO:0000313" key="1">
    <source>
        <dbReference type="EMBL" id="ACE83829.1"/>
    </source>
</evidence>
<name>B3PFZ1_CELJU</name>
<organism evidence="1 2">
    <name type="scientific">Cellvibrio japonicus (strain Ueda107)</name>
    <name type="common">Pseudomonas fluorescens subsp. cellulosa</name>
    <dbReference type="NCBI Taxonomy" id="498211"/>
    <lineage>
        <taxon>Bacteria</taxon>
        <taxon>Pseudomonadati</taxon>
        <taxon>Pseudomonadota</taxon>
        <taxon>Gammaproteobacteria</taxon>
        <taxon>Cellvibrionales</taxon>
        <taxon>Cellvibrionaceae</taxon>
        <taxon>Cellvibrio</taxon>
    </lineage>
</organism>
<reference evidence="1 2" key="1">
    <citation type="journal article" date="2008" name="J. Bacteriol.">
        <title>Insights into plant cell wall degradation from the genome sequence of the soil bacterium Cellvibrio japonicus.</title>
        <authorList>
            <person name="Deboy R.T."/>
            <person name="Mongodin E.F."/>
            <person name="Fouts D.E."/>
            <person name="Tailford L.E."/>
            <person name="Khouri H."/>
            <person name="Emerson J.B."/>
            <person name="Mohamoud Y."/>
            <person name="Watkins K."/>
            <person name="Henrissat B."/>
            <person name="Gilbert H.J."/>
            <person name="Nelson K.E."/>
        </authorList>
    </citation>
    <scope>NUCLEOTIDE SEQUENCE [LARGE SCALE GENOMIC DNA]</scope>
    <source>
        <strain evidence="1 2">Ueda107</strain>
    </source>
</reference>
<dbReference type="InterPro" id="IPR043148">
    <property type="entry name" value="TagF_C"/>
</dbReference>
<accession>B3PFZ1</accession>
<dbReference type="EMBL" id="CP000934">
    <property type="protein sequence ID" value="ACE83829.1"/>
    <property type="molecule type" value="Genomic_DNA"/>
</dbReference>
<dbReference type="Pfam" id="PF05159">
    <property type="entry name" value="Capsule_synth"/>
    <property type="match status" value="1"/>
</dbReference>
<protein>
    <submittedName>
        <fullName evidence="1">Capsule polysaccharide biosynthesis protein family</fullName>
    </submittedName>
</protein>
<dbReference type="InterPro" id="IPR007833">
    <property type="entry name" value="Capsule_polysaccharide_synth"/>
</dbReference>
<dbReference type="RefSeq" id="WP_012489020.1">
    <property type="nucleotide sequence ID" value="NC_010995.1"/>
</dbReference>
<dbReference type="GO" id="GO:0015774">
    <property type="term" value="P:polysaccharide transport"/>
    <property type="evidence" value="ECO:0007669"/>
    <property type="project" value="InterPro"/>
</dbReference>
<dbReference type="KEGG" id="cja:CJA_3445"/>
<dbReference type="eggNOG" id="COG3562">
    <property type="taxonomic scope" value="Bacteria"/>
</dbReference>
<dbReference type="Proteomes" id="UP000001036">
    <property type="component" value="Chromosome"/>
</dbReference>
<proteinExistence type="predicted"/>